<dbReference type="OrthoDB" id="1909991at2"/>
<proteinExistence type="predicted"/>
<evidence type="ECO:0000256" key="1">
    <source>
        <dbReference type="SAM" id="SignalP"/>
    </source>
</evidence>
<keyword evidence="3" id="KW-1185">Reference proteome</keyword>
<protein>
    <recommendedName>
        <fullName evidence="4">Lipoprotein</fullName>
    </recommendedName>
</protein>
<sequence>MKVLIGIFILLAALISCDSNSELDDSNNVSDINMDHIYNLVEKDISVIKFEDSFYRDVSEVGYLDDLDLSPVEKIGEIQYQYENEEWKNNMATDYSAGTEIYLPKEHLNKVIRWDREHIADIILIYNNDQYIPHMNTHYETQEN</sequence>
<name>A0A511W3N9_9BACI</name>
<feature type="signal peptide" evidence="1">
    <location>
        <begin position="1"/>
        <end position="21"/>
    </location>
</feature>
<organism evidence="2 3">
    <name type="scientific">Alkalibacillus haloalkaliphilus</name>
    <dbReference type="NCBI Taxonomy" id="94136"/>
    <lineage>
        <taxon>Bacteria</taxon>
        <taxon>Bacillati</taxon>
        <taxon>Bacillota</taxon>
        <taxon>Bacilli</taxon>
        <taxon>Bacillales</taxon>
        <taxon>Bacillaceae</taxon>
        <taxon>Alkalibacillus</taxon>
    </lineage>
</organism>
<evidence type="ECO:0000313" key="2">
    <source>
        <dbReference type="EMBL" id="GEN45716.1"/>
    </source>
</evidence>
<evidence type="ECO:0000313" key="3">
    <source>
        <dbReference type="Proteomes" id="UP000321440"/>
    </source>
</evidence>
<accession>A0A511W3N9</accession>
<comment type="caution">
    <text evidence="2">The sequence shown here is derived from an EMBL/GenBank/DDBJ whole genome shotgun (WGS) entry which is preliminary data.</text>
</comment>
<dbReference type="EMBL" id="BJYA01000010">
    <property type="protein sequence ID" value="GEN45716.1"/>
    <property type="molecule type" value="Genomic_DNA"/>
</dbReference>
<feature type="chain" id="PRO_5038538141" description="Lipoprotein" evidence="1">
    <location>
        <begin position="22"/>
        <end position="144"/>
    </location>
</feature>
<dbReference type="Proteomes" id="UP000321440">
    <property type="component" value="Unassembled WGS sequence"/>
</dbReference>
<evidence type="ECO:0008006" key="4">
    <source>
        <dbReference type="Google" id="ProtNLM"/>
    </source>
</evidence>
<dbReference type="PROSITE" id="PS51257">
    <property type="entry name" value="PROKAR_LIPOPROTEIN"/>
    <property type="match status" value="1"/>
</dbReference>
<gene>
    <name evidence="2" type="ORF">AHA02nite_14920</name>
</gene>
<reference evidence="2 3" key="1">
    <citation type="submission" date="2019-07" db="EMBL/GenBank/DDBJ databases">
        <title>Whole genome shotgun sequence of Alkalibacillus haloalkaliphilus NBRC 103110.</title>
        <authorList>
            <person name="Hosoyama A."/>
            <person name="Uohara A."/>
            <person name="Ohji S."/>
            <person name="Ichikawa N."/>
        </authorList>
    </citation>
    <scope>NUCLEOTIDE SEQUENCE [LARGE SCALE GENOMIC DNA]</scope>
    <source>
        <strain evidence="2 3">NBRC 103110</strain>
    </source>
</reference>
<dbReference type="RefSeq" id="WP_146815890.1">
    <property type="nucleotide sequence ID" value="NZ_BJYA01000010.1"/>
</dbReference>
<dbReference type="AlphaFoldDB" id="A0A511W3N9"/>
<keyword evidence="1" id="KW-0732">Signal</keyword>